<proteinExistence type="inferred from homology"/>
<evidence type="ECO:0000256" key="1">
    <source>
        <dbReference type="ARBA" id="ARBA00005614"/>
    </source>
</evidence>
<dbReference type="EMBL" id="OX458333">
    <property type="protein sequence ID" value="CAI8756965.1"/>
    <property type="molecule type" value="Genomic_DNA"/>
</dbReference>
<dbReference type="EC" id="3.6.1.7" evidence="2 5"/>
<dbReference type="GO" id="GO:0003998">
    <property type="term" value="F:acylphosphatase activity"/>
    <property type="evidence" value="ECO:0007669"/>
    <property type="project" value="UniProtKB-EC"/>
</dbReference>
<dbReference type="InterPro" id="IPR020456">
    <property type="entry name" value="Acylphosphatase"/>
</dbReference>
<evidence type="ECO:0000256" key="2">
    <source>
        <dbReference type="ARBA" id="ARBA00012150"/>
    </source>
</evidence>
<dbReference type="PRINTS" id="PR00112">
    <property type="entry name" value="ACYLPHPHTASE"/>
</dbReference>
<dbReference type="RefSeq" id="WP_036269285.1">
    <property type="nucleotide sequence ID" value="NZ_OX458333.1"/>
</dbReference>
<name>A0ABM9HXQ5_9GAMM</name>
<dbReference type="Proteomes" id="UP001162030">
    <property type="component" value="Chromosome"/>
</dbReference>
<evidence type="ECO:0000256" key="7">
    <source>
        <dbReference type="RuleBase" id="RU004168"/>
    </source>
</evidence>
<reference evidence="9 10" key="1">
    <citation type="submission" date="2023-03" db="EMBL/GenBank/DDBJ databases">
        <authorList>
            <person name="Pearce D."/>
        </authorList>
    </citation>
    <scope>NUCLEOTIDE SEQUENCE [LARGE SCALE GENOMIC DNA]</scope>
    <source>
        <strain evidence="9">Msz</strain>
    </source>
</reference>
<gene>
    <name evidence="9" type="primary">acyP</name>
    <name evidence="9" type="ORF">MSZNOR_0761</name>
</gene>
<organism evidence="9 10">
    <name type="scientific">Methylocaldum szegediense</name>
    <dbReference type="NCBI Taxonomy" id="73780"/>
    <lineage>
        <taxon>Bacteria</taxon>
        <taxon>Pseudomonadati</taxon>
        <taxon>Pseudomonadota</taxon>
        <taxon>Gammaproteobacteria</taxon>
        <taxon>Methylococcales</taxon>
        <taxon>Methylococcaceae</taxon>
        <taxon>Methylocaldum</taxon>
    </lineage>
</organism>
<feature type="active site" evidence="5">
    <location>
        <position position="25"/>
    </location>
</feature>
<dbReference type="InterPro" id="IPR001792">
    <property type="entry name" value="Acylphosphatase-like_dom"/>
</dbReference>
<dbReference type="SUPFAM" id="SSF54975">
    <property type="entry name" value="Acylphosphatase/BLUF domain-like"/>
    <property type="match status" value="1"/>
</dbReference>
<protein>
    <recommendedName>
        <fullName evidence="3 5">Acylphosphatase</fullName>
        <ecNumber evidence="2 5">3.6.1.7</ecNumber>
    </recommendedName>
</protein>
<dbReference type="InterPro" id="IPR017968">
    <property type="entry name" value="Acylphosphatase_CS"/>
</dbReference>
<sequence length="99" mass="11031">MLGGIPVTRRVHVFVAGLVQGVFFRATARDRAVSLGLTGWVRNLPDGRVEILAEGESQRIAEFLDWCESGPPRARVDSVEVIDEVPAEEFSTFEVRGWF</sequence>
<evidence type="ECO:0000256" key="4">
    <source>
        <dbReference type="ARBA" id="ARBA00047645"/>
    </source>
</evidence>
<dbReference type="InterPro" id="IPR036046">
    <property type="entry name" value="Acylphosphatase-like_dom_sf"/>
</dbReference>
<feature type="domain" description="Acylphosphatase-like" evidence="8">
    <location>
        <begin position="10"/>
        <end position="97"/>
    </location>
</feature>
<dbReference type="PANTHER" id="PTHR47268:SF4">
    <property type="entry name" value="ACYLPHOSPHATASE"/>
    <property type="match status" value="1"/>
</dbReference>
<keyword evidence="5 6" id="KW-0378">Hydrolase</keyword>
<evidence type="ECO:0000256" key="5">
    <source>
        <dbReference type="PROSITE-ProRule" id="PRU00520"/>
    </source>
</evidence>
<feature type="active site" evidence="5">
    <location>
        <position position="43"/>
    </location>
</feature>
<dbReference type="PROSITE" id="PS00151">
    <property type="entry name" value="ACYLPHOSPHATASE_2"/>
    <property type="match status" value="1"/>
</dbReference>
<keyword evidence="10" id="KW-1185">Reference proteome</keyword>
<comment type="similarity">
    <text evidence="1 7">Belongs to the acylphosphatase family.</text>
</comment>
<evidence type="ECO:0000256" key="3">
    <source>
        <dbReference type="ARBA" id="ARBA00015991"/>
    </source>
</evidence>
<evidence type="ECO:0000313" key="9">
    <source>
        <dbReference type="EMBL" id="CAI8756965.1"/>
    </source>
</evidence>
<comment type="catalytic activity">
    <reaction evidence="4 5 6">
        <text>an acyl phosphate + H2O = a carboxylate + phosphate + H(+)</text>
        <dbReference type="Rhea" id="RHEA:14965"/>
        <dbReference type="ChEBI" id="CHEBI:15377"/>
        <dbReference type="ChEBI" id="CHEBI:15378"/>
        <dbReference type="ChEBI" id="CHEBI:29067"/>
        <dbReference type="ChEBI" id="CHEBI:43474"/>
        <dbReference type="ChEBI" id="CHEBI:59918"/>
        <dbReference type="EC" id="3.6.1.7"/>
    </reaction>
</comment>
<dbReference type="PANTHER" id="PTHR47268">
    <property type="entry name" value="ACYLPHOSPHATASE"/>
    <property type="match status" value="1"/>
</dbReference>
<evidence type="ECO:0000313" key="10">
    <source>
        <dbReference type="Proteomes" id="UP001162030"/>
    </source>
</evidence>
<dbReference type="Pfam" id="PF00708">
    <property type="entry name" value="Acylphosphatase"/>
    <property type="match status" value="1"/>
</dbReference>
<dbReference type="Gene3D" id="3.30.70.100">
    <property type="match status" value="1"/>
</dbReference>
<dbReference type="PROSITE" id="PS00150">
    <property type="entry name" value="ACYLPHOSPHATASE_1"/>
    <property type="match status" value="1"/>
</dbReference>
<evidence type="ECO:0000259" key="8">
    <source>
        <dbReference type="PROSITE" id="PS51160"/>
    </source>
</evidence>
<evidence type="ECO:0000256" key="6">
    <source>
        <dbReference type="RuleBase" id="RU000553"/>
    </source>
</evidence>
<dbReference type="PROSITE" id="PS51160">
    <property type="entry name" value="ACYLPHOSPHATASE_3"/>
    <property type="match status" value="1"/>
</dbReference>
<accession>A0ABM9HXQ5</accession>